<name>A0A941E549_9BURK</name>
<reference evidence="2" key="1">
    <citation type="submission" date="2021-04" db="EMBL/GenBank/DDBJ databases">
        <title>novel species isolated from subtropical streams in China.</title>
        <authorList>
            <person name="Lu H."/>
        </authorList>
    </citation>
    <scope>NUCLEOTIDE SEQUENCE</scope>
    <source>
        <strain evidence="2">FT137W</strain>
    </source>
</reference>
<dbReference type="InterPro" id="IPR016181">
    <property type="entry name" value="Acyl_CoA_acyltransferase"/>
</dbReference>
<dbReference type="InterPro" id="IPR000182">
    <property type="entry name" value="GNAT_dom"/>
</dbReference>
<dbReference type="CDD" id="cd04301">
    <property type="entry name" value="NAT_SF"/>
    <property type="match status" value="1"/>
</dbReference>
<protein>
    <submittedName>
        <fullName evidence="2">GNAT family N-acetyltransferase</fullName>
    </submittedName>
</protein>
<sequence>MLTIRKMQLEDLEGVMQIQARCYRGNIPESKTSLVAKWFASPDTCFIALADHSMVGYLFSLPWTSSAPPQLNARECELPPTPDCLYLHDLSVHPDWRNKQVGKLLVDQFFVTLSTQAWPQACLVAVQDSTSYWSRYGFQVVVLATDKQIKLESYGKDARFMSLSRSEASN</sequence>
<dbReference type="RefSeq" id="WP_212676857.1">
    <property type="nucleotide sequence ID" value="NZ_JAGSPJ010000008.1"/>
</dbReference>
<dbReference type="AlphaFoldDB" id="A0A941E549"/>
<proteinExistence type="predicted"/>
<dbReference type="EMBL" id="JAGSPJ010000008">
    <property type="protein sequence ID" value="MBR7801756.1"/>
    <property type="molecule type" value="Genomic_DNA"/>
</dbReference>
<evidence type="ECO:0000313" key="2">
    <source>
        <dbReference type="EMBL" id="MBR7801756.1"/>
    </source>
</evidence>
<dbReference type="Proteomes" id="UP000678545">
    <property type="component" value="Unassembled WGS sequence"/>
</dbReference>
<feature type="domain" description="N-acetyltransferase" evidence="1">
    <location>
        <begin position="2"/>
        <end position="166"/>
    </location>
</feature>
<comment type="caution">
    <text evidence="2">The sequence shown here is derived from an EMBL/GenBank/DDBJ whole genome shotgun (WGS) entry which is preliminary data.</text>
</comment>
<accession>A0A941E549</accession>
<organism evidence="2 3">
    <name type="scientific">Undibacterium fentianense</name>
    <dbReference type="NCBI Taxonomy" id="2828728"/>
    <lineage>
        <taxon>Bacteria</taxon>
        <taxon>Pseudomonadati</taxon>
        <taxon>Pseudomonadota</taxon>
        <taxon>Betaproteobacteria</taxon>
        <taxon>Burkholderiales</taxon>
        <taxon>Oxalobacteraceae</taxon>
        <taxon>Undibacterium</taxon>
    </lineage>
</organism>
<evidence type="ECO:0000259" key="1">
    <source>
        <dbReference type="PROSITE" id="PS51186"/>
    </source>
</evidence>
<keyword evidence="3" id="KW-1185">Reference proteome</keyword>
<evidence type="ECO:0000313" key="3">
    <source>
        <dbReference type="Proteomes" id="UP000678545"/>
    </source>
</evidence>
<dbReference type="PROSITE" id="PS51186">
    <property type="entry name" value="GNAT"/>
    <property type="match status" value="1"/>
</dbReference>
<gene>
    <name evidence="2" type="ORF">KDM90_17210</name>
</gene>
<dbReference type="GO" id="GO:0016747">
    <property type="term" value="F:acyltransferase activity, transferring groups other than amino-acyl groups"/>
    <property type="evidence" value="ECO:0007669"/>
    <property type="project" value="InterPro"/>
</dbReference>
<dbReference type="SUPFAM" id="SSF55729">
    <property type="entry name" value="Acyl-CoA N-acyltransferases (Nat)"/>
    <property type="match status" value="1"/>
</dbReference>
<dbReference type="Pfam" id="PF00583">
    <property type="entry name" value="Acetyltransf_1"/>
    <property type="match status" value="1"/>
</dbReference>
<dbReference type="Gene3D" id="3.40.630.30">
    <property type="match status" value="1"/>
</dbReference>